<gene>
    <name evidence="6" type="ORF">VNE69_12135</name>
</gene>
<comment type="subcellular location">
    <subcellularLocation>
        <location evidence="4">Endoplasmic reticulum</location>
    </subcellularLocation>
</comment>
<comment type="function">
    <text evidence="4">Transfers mannose from GDP-mannose to dolichol monophosphate to form dolichol phosphate mannose (Dol-P-Man) which is the mannosyl donor in pathways leading to N-glycosylation, glycosyl phosphatidylinositol membrane anchoring, and O-mannosylation of proteins.</text>
</comment>
<dbReference type="EMBL" id="CP142737">
    <property type="protein sequence ID" value="WUR05150.1"/>
    <property type="molecule type" value="Genomic_DNA"/>
</dbReference>
<dbReference type="FunFam" id="3.90.550.10:FF:000122">
    <property type="entry name" value="Dolichol-phosphate mannosyltransferase subunit 1"/>
    <property type="match status" value="1"/>
</dbReference>
<reference evidence="6" key="1">
    <citation type="journal article" date="2024" name="BMC Genomics">
        <title>Functional annotation of a divergent genome using sequence and structure-based similarity.</title>
        <authorList>
            <person name="Svedberg D."/>
            <person name="Winiger R.R."/>
            <person name="Berg A."/>
            <person name="Sharma H."/>
            <person name="Tellgren-Roth C."/>
            <person name="Debrunner-Vossbrinck B.A."/>
            <person name="Vossbrinck C.R."/>
            <person name="Barandun J."/>
        </authorList>
    </citation>
    <scope>NUCLEOTIDE SEQUENCE</scope>
    <source>
        <strain evidence="6">Illinois isolate</strain>
    </source>
</reference>
<dbReference type="Gene3D" id="3.90.550.10">
    <property type="entry name" value="Spore Coat Polysaccharide Biosynthesis Protein SpsA, Chain A"/>
    <property type="match status" value="1"/>
</dbReference>
<evidence type="ECO:0000313" key="6">
    <source>
        <dbReference type="EMBL" id="WUR05150.1"/>
    </source>
</evidence>
<evidence type="ECO:0000256" key="2">
    <source>
        <dbReference type="ARBA" id="ARBA00022676"/>
    </source>
</evidence>
<dbReference type="CDD" id="cd06442">
    <property type="entry name" value="DPM1_like"/>
    <property type="match status" value="1"/>
</dbReference>
<comment type="similarity">
    <text evidence="1 4">Belongs to the glycosyltransferase 2 family.</text>
</comment>
<evidence type="ECO:0000256" key="3">
    <source>
        <dbReference type="ARBA" id="ARBA00022679"/>
    </source>
</evidence>
<dbReference type="PANTHER" id="PTHR43398">
    <property type="entry name" value="DOLICHOL-PHOSPHATE MANNOSYLTRANSFERASE SUBUNIT 1"/>
    <property type="match status" value="1"/>
</dbReference>
<organism evidence="6 7">
    <name type="scientific">Vairimorpha necatrix</name>
    <dbReference type="NCBI Taxonomy" id="6039"/>
    <lineage>
        <taxon>Eukaryota</taxon>
        <taxon>Fungi</taxon>
        <taxon>Fungi incertae sedis</taxon>
        <taxon>Microsporidia</taxon>
        <taxon>Nosematidae</taxon>
        <taxon>Vairimorpha</taxon>
    </lineage>
</organism>
<protein>
    <recommendedName>
        <fullName evidence="4">Dolichol-phosphate mannosyltransferase subunit 1</fullName>
        <ecNumber evidence="4">2.4.1.83</ecNumber>
    </recommendedName>
</protein>
<evidence type="ECO:0000259" key="5">
    <source>
        <dbReference type="Pfam" id="PF00535"/>
    </source>
</evidence>
<evidence type="ECO:0000256" key="4">
    <source>
        <dbReference type="RuleBase" id="RU365083"/>
    </source>
</evidence>
<evidence type="ECO:0000256" key="1">
    <source>
        <dbReference type="ARBA" id="ARBA00006739"/>
    </source>
</evidence>
<dbReference type="EC" id="2.4.1.83" evidence="4"/>
<dbReference type="GO" id="GO:0005789">
    <property type="term" value="C:endoplasmic reticulum membrane"/>
    <property type="evidence" value="ECO:0007669"/>
    <property type="project" value="TreeGrafter"/>
</dbReference>
<comment type="subunit">
    <text evidence="4">Component of the dolichol-phosphate mannose (DPM) synthase complex.</text>
</comment>
<keyword evidence="2 4" id="KW-0328">Glycosyltransferase</keyword>
<evidence type="ECO:0000313" key="7">
    <source>
        <dbReference type="Proteomes" id="UP001334084"/>
    </source>
</evidence>
<dbReference type="InterPro" id="IPR029044">
    <property type="entry name" value="Nucleotide-diphossugar_trans"/>
</dbReference>
<dbReference type="GO" id="GO:0035269">
    <property type="term" value="P:protein O-linked glycosylation via mannose"/>
    <property type="evidence" value="ECO:0007669"/>
    <property type="project" value="TreeGrafter"/>
</dbReference>
<keyword evidence="3 4" id="KW-0808">Transferase</keyword>
<dbReference type="GO" id="GO:0004582">
    <property type="term" value="F:dolichyl-phosphate beta-D-mannosyltransferase activity"/>
    <property type="evidence" value="ECO:0007669"/>
    <property type="project" value="UniProtKB-UniRule"/>
</dbReference>
<comment type="pathway">
    <text evidence="4">Protein modification; protein glycosylation.</text>
</comment>
<dbReference type="SUPFAM" id="SSF53448">
    <property type="entry name" value="Nucleotide-diphospho-sugar transferases"/>
    <property type="match status" value="1"/>
</dbReference>
<comment type="catalytic activity">
    <reaction evidence="4">
        <text>a di-trans,poly-cis-dolichyl phosphate + GDP-alpha-D-mannose = a di-trans,poly-cis-dolichyl beta-D-mannosyl phosphate + GDP</text>
        <dbReference type="Rhea" id="RHEA:21184"/>
        <dbReference type="Rhea" id="RHEA-COMP:19498"/>
        <dbReference type="Rhea" id="RHEA-COMP:19501"/>
        <dbReference type="ChEBI" id="CHEBI:57527"/>
        <dbReference type="ChEBI" id="CHEBI:57683"/>
        <dbReference type="ChEBI" id="CHEBI:58189"/>
        <dbReference type="ChEBI" id="CHEBI:58211"/>
    </reaction>
</comment>
<dbReference type="InterPro" id="IPR001173">
    <property type="entry name" value="Glyco_trans_2-like"/>
</dbReference>
<dbReference type="GO" id="GO:0006506">
    <property type="term" value="P:GPI anchor biosynthetic process"/>
    <property type="evidence" value="ECO:0007669"/>
    <property type="project" value="TreeGrafter"/>
</dbReference>
<dbReference type="GeneID" id="90542997"/>
<name>A0AAX4JGU0_9MICR</name>
<dbReference type="PANTHER" id="PTHR43398:SF1">
    <property type="entry name" value="DOLICHOL-PHOSPHATE MANNOSYLTRANSFERASE SUBUNIT 1"/>
    <property type="match status" value="1"/>
</dbReference>
<keyword evidence="4" id="KW-0256">Endoplasmic reticulum</keyword>
<keyword evidence="7" id="KW-1185">Reference proteome</keyword>
<sequence length="234" mass="26834">MYNVIIPTNNEQGNIACLLKMLQEVLDKLNVIYQIIIVDDGSTDDTIKEIHQSNTKFLKLVLRPTKLGLGSAYQAALEYCKYEYTIILDADLSHDPFYIQSMIRIQNITGCDLVSSSRYIKNGGVYNWSLYRKLVSRGANNLAKLVLNLRSSDLTGSFRLYKTEVLRILLGNCVSKGYSVQMEMMCQAEKRRFKIEECPIIFYEREVGVSKLGSKEILNFLLSILQLLKNKFEF</sequence>
<dbReference type="GO" id="GO:0006488">
    <property type="term" value="P:dolichol-linked oligosaccharide biosynthetic process"/>
    <property type="evidence" value="ECO:0007669"/>
    <property type="project" value="TreeGrafter"/>
</dbReference>
<dbReference type="Pfam" id="PF00535">
    <property type="entry name" value="Glycos_transf_2"/>
    <property type="match status" value="1"/>
</dbReference>
<dbReference type="Proteomes" id="UP001334084">
    <property type="component" value="Chromosome 12"/>
</dbReference>
<dbReference type="KEGG" id="vnx:VNE69_12135"/>
<accession>A0AAX4JGU0</accession>
<dbReference type="RefSeq" id="XP_065331295.1">
    <property type="nucleotide sequence ID" value="XM_065475223.1"/>
</dbReference>
<proteinExistence type="inferred from homology"/>
<dbReference type="InterPro" id="IPR039528">
    <property type="entry name" value="DPM1-like"/>
</dbReference>
<dbReference type="AlphaFoldDB" id="A0AAX4JGU0"/>
<feature type="domain" description="Glycosyltransferase 2-like" evidence="5">
    <location>
        <begin position="4"/>
        <end position="167"/>
    </location>
</feature>